<dbReference type="PANTHER" id="PTHR36206:SF14">
    <property type="entry name" value="ZN(2)-C6 FUNGAL-TYPE DOMAIN-CONTAINING PROTEIN-RELATED"/>
    <property type="match status" value="1"/>
</dbReference>
<dbReference type="SMART" id="SM00066">
    <property type="entry name" value="GAL4"/>
    <property type="match status" value="1"/>
</dbReference>
<dbReference type="InterPro" id="IPR021858">
    <property type="entry name" value="Fun_TF"/>
</dbReference>
<dbReference type="InterPro" id="IPR052360">
    <property type="entry name" value="Transcr_Regulatory_Proteins"/>
</dbReference>
<keyword evidence="1" id="KW-0479">Metal-binding</keyword>
<dbReference type="SUPFAM" id="SSF57701">
    <property type="entry name" value="Zn2/Cys6 DNA-binding domain"/>
    <property type="match status" value="1"/>
</dbReference>
<keyword evidence="9" id="KW-1185">Reference proteome</keyword>
<dbReference type="GO" id="GO:0003677">
    <property type="term" value="F:DNA binding"/>
    <property type="evidence" value="ECO:0007669"/>
    <property type="project" value="UniProtKB-KW"/>
</dbReference>
<dbReference type="Pfam" id="PF11951">
    <property type="entry name" value="Fungal_trans_2"/>
    <property type="match status" value="1"/>
</dbReference>
<evidence type="ECO:0000256" key="4">
    <source>
        <dbReference type="ARBA" id="ARBA00023125"/>
    </source>
</evidence>
<keyword evidence="3" id="KW-0805">Transcription regulation</keyword>
<dbReference type="AlphaFoldDB" id="A0A0D2C5E0"/>
<protein>
    <recommendedName>
        <fullName evidence="7">Zn(2)-C6 fungal-type domain-containing protein</fullName>
    </recommendedName>
</protein>
<evidence type="ECO:0000256" key="1">
    <source>
        <dbReference type="ARBA" id="ARBA00022723"/>
    </source>
</evidence>
<dbReference type="HOGENOM" id="CLU_011409_12_1_1"/>
<dbReference type="RefSeq" id="XP_016245911.1">
    <property type="nucleotide sequence ID" value="XM_016396055.1"/>
</dbReference>
<evidence type="ECO:0000256" key="5">
    <source>
        <dbReference type="ARBA" id="ARBA00023163"/>
    </source>
</evidence>
<dbReference type="PROSITE" id="PS00463">
    <property type="entry name" value="ZN2_CY6_FUNGAL_1"/>
    <property type="match status" value="1"/>
</dbReference>
<proteinExistence type="predicted"/>
<evidence type="ECO:0000256" key="2">
    <source>
        <dbReference type="ARBA" id="ARBA00022833"/>
    </source>
</evidence>
<evidence type="ECO:0000313" key="9">
    <source>
        <dbReference type="Proteomes" id="UP000054466"/>
    </source>
</evidence>
<evidence type="ECO:0000256" key="3">
    <source>
        <dbReference type="ARBA" id="ARBA00023015"/>
    </source>
</evidence>
<dbReference type="Proteomes" id="UP000054466">
    <property type="component" value="Unassembled WGS sequence"/>
</dbReference>
<feature type="domain" description="Zn(2)-C6 fungal-type" evidence="7">
    <location>
        <begin position="14"/>
        <end position="42"/>
    </location>
</feature>
<dbReference type="PANTHER" id="PTHR36206">
    <property type="entry name" value="ASPERCRYPTIN BIOSYNTHESIS CLUSTER-SPECIFIC TRANSCRIPTION REGULATOR ATNN-RELATED"/>
    <property type="match status" value="1"/>
</dbReference>
<dbReference type="InterPro" id="IPR001138">
    <property type="entry name" value="Zn2Cys6_DnaBD"/>
</dbReference>
<dbReference type="STRING" id="569365.A0A0D2C5E0"/>
<dbReference type="PROSITE" id="PS50048">
    <property type="entry name" value="ZN2_CY6_FUNGAL_2"/>
    <property type="match status" value="1"/>
</dbReference>
<sequence length="538" mass="60884">MQPRRAGHEKSKNGCLTCRIRRVKCDESIPYCQRCTQTGRKCEGPVVREIRFVQNKPASQSSTPSPPRAVSLLAPQHTVDERRAWHYFLYGAAPAFAGTVEATFWQDQVPRLAHMFDFVWDTVVCLSSLSEHVPYVPPTAASDPRGLTKPANRKHRQALRYYHKAIVSVRRLAERGQIDDSIVALSYILFASVEYHHRNVTVAKDLMKRCSRILTDNLRSLDSRPSSTAGQAVHQMVASFVLKKVIVGATIGSGLSSRLSVDDETGDVFGTAQSRSPLLEARVQFDRLMNQSYEVIRHADFLPHVDDEEPLKIQFLSRRLSLLDDLLRWKTAFTANTGSQTPDLENDMMTSYLLMYWAVCYVSVGACLSPHQTVYDTCMDHFADIVEQATFCLRQAAQYPKAQRLLSTFDPGLIPPLYFCATKCRDPTLRRAALCLMRQAPEEDNSWVFVEPDRVVAKVISIEEGECQLSCSTDLPQSHYASLLPPEERRFAYVSVVGRETPTGKRRQALELSRFEYAVDGSRRLVHEYAWLDDVQEG</sequence>
<keyword evidence="4" id="KW-0238">DNA-binding</keyword>
<name>A0A0D2C5E0_9EURO</name>
<keyword evidence="5" id="KW-0804">Transcription</keyword>
<dbReference type="Gene3D" id="4.10.240.10">
    <property type="entry name" value="Zn(2)-C6 fungal-type DNA-binding domain"/>
    <property type="match status" value="1"/>
</dbReference>
<dbReference type="Pfam" id="PF00172">
    <property type="entry name" value="Zn_clus"/>
    <property type="match status" value="1"/>
</dbReference>
<organism evidence="8 9">
    <name type="scientific">Cladophialophora immunda</name>
    <dbReference type="NCBI Taxonomy" id="569365"/>
    <lineage>
        <taxon>Eukaryota</taxon>
        <taxon>Fungi</taxon>
        <taxon>Dikarya</taxon>
        <taxon>Ascomycota</taxon>
        <taxon>Pezizomycotina</taxon>
        <taxon>Eurotiomycetes</taxon>
        <taxon>Chaetothyriomycetidae</taxon>
        <taxon>Chaetothyriales</taxon>
        <taxon>Herpotrichiellaceae</taxon>
        <taxon>Cladophialophora</taxon>
    </lineage>
</organism>
<dbReference type="EMBL" id="KN847044">
    <property type="protein sequence ID" value="KIW25695.1"/>
    <property type="molecule type" value="Genomic_DNA"/>
</dbReference>
<dbReference type="GO" id="GO:0000981">
    <property type="term" value="F:DNA-binding transcription factor activity, RNA polymerase II-specific"/>
    <property type="evidence" value="ECO:0007669"/>
    <property type="project" value="InterPro"/>
</dbReference>
<dbReference type="VEuPathDB" id="FungiDB:PV07_08856"/>
<evidence type="ECO:0000256" key="6">
    <source>
        <dbReference type="ARBA" id="ARBA00023242"/>
    </source>
</evidence>
<evidence type="ECO:0000259" key="7">
    <source>
        <dbReference type="PROSITE" id="PS50048"/>
    </source>
</evidence>
<dbReference type="InterPro" id="IPR036864">
    <property type="entry name" value="Zn2-C6_fun-type_DNA-bd_sf"/>
</dbReference>
<accession>A0A0D2C5E0</accession>
<dbReference type="CDD" id="cd00067">
    <property type="entry name" value="GAL4"/>
    <property type="match status" value="1"/>
</dbReference>
<gene>
    <name evidence="8" type="ORF">PV07_08856</name>
</gene>
<keyword evidence="6" id="KW-0539">Nucleus</keyword>
<reference evidence="8 9" key="1">
    <citation type="submission" date="2015-01" db="EMBL/GenBank/DDBJ databases">
        <title>The Genome Sequence of Cladophialophora immunda CBS83496.</title>
        <authorList>
            <consortium name="The Broad Institute Genomics Platform"/>
            <person name="Cuomo C."/>
            <person name="de Hoog S."/>
            <person name="Gorbushina A."/>
            <person name="Stielow B."/>
            <person name="Teixiera M."/>
            <person name="Abouelleil A."/>
            <person name="Chapman S.B."/>
            <person name="Priest M."/>
            <person name="Young S.K."/>
            <person name="Wortman J."/>
            <person name="Nusbaum C."/>
            <person name="Birren B."/>
        </authorList>
    </citation>
    <scope>NUCLEOTIDE SEQUENCE [LARGE SCALE GENOMIC DNA]</scope>
    <source>
        <strain evidence="8 9">CBS 83496</strain>
    </source>
</reference>
<dbReference type="GeneID" id="27348050"/>
<evidence type="ECO:0000313" key="8">
    <source>
        <dbReference type="EMBL" id="KIW25695.1"/>
    </source>
</evidence>
<dbReference type="OrthoDB" id="3145928at2759"/>
<dbReference type="GO" id="GO:0008270">
    <property type="term" value="F:zinc ion binding"/>
    <property type="evidence" value="ECO:0007669"/>
    <property type="project" value="InterPro"/>
</dbReference>
<keyword evidence="2" id="KW-0862">Zinc</keyword>